<name>A0A6V7HKI1_9HYME</name>
<evidence type="ECO:0000313" key="1">
    <source>
        <dbReference type="EMBL" id="CAD1481177.1"/>
    </source>
</evidence>
<accession>A0A6V7HKI1</accession>
<keyword evidence="2" id="KW-1185">Reference proteome</keyword>
<dbReference type="EMBL" id="CAJDYZ010013546">
    <property type="protein sequence ID" value="CAD1481177.1"/>
    <property type="molecule type" value="Genomic_DNA"/>
</dbReference>
<reference evidence="1" key="1">
    <citation type="submission" date="2020-07" db="EMBL/GenBank/DDBJ databases">
        <authorList>
            <person name="Nazaruddin N."/>
        </authorList>
    </citation>
    <scope>NUCLEOTIDE SEQUENCE</scope>
</reference>
<proteinExistence type="predicted"/>
<feature type="non-terminal residue" evidence="1">
    <location>
        <position position="76"/>
    </location>
</feature>
<gene>
    <name evidence="1" type="ORF">MHI_LOCUS992993</name>
</gene>
<organism evidence="1 2">
    <name type="scientific">Heterotrigona itama</name>
    <dbReference type="NCBI Taxonomy" id="395501"/>
    <lineage>
        <taxon>Eukaryota</taxon>
        <taxon>Metazoa</taxon>
        <taxon>Ecdysozoa</taxon>
        <taxon>Arthropoda</taxon>
        <taxon>Hexapoda</taxon>
        <taxon>Insecta</taxon>
        <taxon>Pterygota</taxon>
        <taxon>Neoptera</taxon>
        <taxon>Endopterygota</taxon>
        <taxon>Hymenoptera</taxon>
        <taxon>Apocrita</taxon>
        <taxon>Aculeata</taxon>
        <taxon>Apoidea</taxon>
        <taxon>Anthophila</taxon>
        <taxon>Apidae</taxon>
        <taxon>Heterotrigona</taxon>
    </lineage>
</organism>
<evidence type="ECO:0000313" key="2">
    <source>
        <dbReference type="Proteomes" id="UP000752696"/>
    </source>
</evidence>
<comment type="caution">
    <text evidence="1">The sequence shown here is derived from an EMBL/GenBank/DDBJ whole genome shotgun (WGS) entry which is preliminary data.</text>
</comment>
<dbReference type="Proteomes" id="UP000752696">
    <property type="component" value="Unassembled WGS sequence"/>
</dbReference>
<protein>
    <submittedName>
        <fullName evidence="1">Uncharacterized protein</fullName>
    </submittedName>
</protein>
<dbReference type="AlphaFoldDB" id="A0A6V7HKI1"/>
<sequence length="76" mass="8680">PISAGRLDFSMTDKNPQLSCGRKFLKLTTCYFNIKLAGDRLPMADRIAEENGKRRLEWVCRAICGGNTCDEHYRVQ</sequence>